<dbReference type="Proteomes" id="UP000285864">
    <property type="component" value="Unassembled WGS sequence"/>
</dbReference>
<name>A0A412GCS5_9BACT</name>
<dbReference type="AlphaFoldDB" id="A0A412GCS5"/>
<organism evidence="1 2">
    <name type="scientific">Phocaeicola coprocola</name>
    <dbReference type="NCBI Taxonomy" id="310298"/>
    <lineage>
        <taxon>Bacteria</taxon>
        <taxon>Pseudomonadati</taxon>
        <taxon>Bacteroidota</taxon>
        <taxon>Bacteroidia</taxon>
        <taxon>Bacteroidales</taxon>
        <taxon>Bacteroidaceae</taxon>
        <taxon>Phocaeicola</taxon>
    </lineage>
</organism>
<proteinExistence type="predicted"/>
<evidence type="ECO:0000313" key="1">
    <source>
        <dbReference type="EMBL" id="RGR92584.1"/>
    </source>
</evidence>
<dbReference type="Pfam" id="PF04301">
    <property type="entry name" value="BioG"/>
    <property type="match status" value="1"/>
</dbReference>
<dbReference type="EMBL" id="QRUU01000066">
    <property type="protein sequence ID" value="RGR92584.1"/>
    <property type="molecule type" value="Genomic_DNA"/>
</dbReference>
<dbReference type="InterPro" id="IPR007398">
    <property type="entry name" value="BioG"/>
</dbReference>
<protein>
    <submittedName>
        <fullName evidence="1">DUF452 family protein</fullName>
    </submittedName>
</protein>
<accession>A0A412GCS5</accession>
<dbReference type="RefSeq" id="WP_118485111.1">
    <property type="nucleotide sequence ID" value="NZ_CAUELD010000055.1"/>
</dbReference>
<evidence type="ECO:0000313" key="2">
    <source>
        <dbReference type="Proteomes" id="UP000285864"/>
    </source>
</evidence>
<gene>
    <name evidence="1" type="ORF">DWY20_12525</name>
</gene>
<comment type="caution">
    <text evidence="1">The sequence shown here is derived from an EMBL/GenBank/DDBJ whole genome shotgun (WGS) entry which is preliminary data.</text>
</comment>
<reference evidence="1 2" key="1">
    <citation type="submission" date="2018-08" db="EMBL/GenBank/DDBJ databases">
        <title>A genome reference for cultivated species of the human gut microbiota.</title>
        <authorList>
            <person name="Zou Y."/>
            <person name="Xue W."/>
            <person name="Luo G."/>
        </authorList>
    </citation>
    <scope>NUCLEOTIDE SEQUENCE [LARGE SCALE GENOMIC DNA]</scope>
    <source>
        <strain evidence="1 2">AF24-2</strain>
    </source>
</reference>
<keyword evidence="2" id="KW-1185">Reference proteome</keyword>
<sequence length="222" mass="25419">MKQLFVKKENSPRLLLFFAGWGSDENLFRRTVAEGYDCLLCFDYRTLEFDYSLLDGYREIRLLAWSMGVWVAGQILSEHTYPWEMKLAVNGTPFPIDDRRGIAEAVFHGTLENFSDATLARFRRRICGGAGQVKEFLSHQPYRTTEELGAELAALEHEVGKVQPAAFVWDKAIIGLCDKIFIPANQRAAWTGTGVMEVEAEHYDTVLFDRLLEGKGEEWTRR</sequence>
<dbReference type="SUPFAM" id="SSF53474">
    <property type="entry name" value="alpha/beta-Hydrolases"/>
    <property type="match status" value="1"/>
</dbReference>
<dbReference type="InterPro" id="IPR029058">
    <property type="entry name" value="AB_hydrolase_fold"/>
</dbReference>